<organism evidence="1 2">
    <name type="scientific">Parvicella tangerina</name>
    <dbReference type="NCBI Taxonomy" id="2829795"/>
    <lineage>
        <taxon>Bacteria</taxon>
        <taxon>Pseudomonadati</taxon>
        <taxon>Bacteroidota</taxon>
        <taxon>Flavobacteriia</taxon>
        <taxon>Flavobacteriales</taxon>
        <taxon>Parvicellaceae</taxon>
        <taxon>Parvicella</taxon>
    </lineage>
</organism>
<accession>A0A916JQ01</accession>
<evidence type="ECO:0008006" key="3">
    <source>
        <dbReference type="Google" id="ProtNLM"/>
    </source>
</evidence>
<dbReference type="KEGG" id="ptan:CRYO30217_03304"/>
<evidence type="ECO:0000313" key="2">
    <source>
        <dbReference type="Proteomes" id="UP000683507"/>
    </source>
</evidence>
<gene>
    <name evidence="1" type="ORF">CRYO30217_03304</name>
</gene>
<reference evidence="1" key="1">
    <citation type="submission" date="2021-04" db="EMBL/GenBank/DDBJ databases">
        <authorList>
            <person name="Rodrigo-Torres L."/>
            <person name="Arahal R. D."/>
            <person name="Lucena T."/>
        </authorList>
    </citation>
    <scope>NUCLEOTIDE SEQUENCE</scope>
    <source>
        <strain evidence="1">AS29M-1</strain>
    </source>
</reference>
<dbReference type="AlphaFoldDB" id="A0A916JQ01"/>
<keyword evidence="2" id="KW-1185">Reference proteome</keyword>
<proteinExistence type="predicted"/>
<dbReference type="RefSeq" id="WP_258543489.1">
    <property type="nucleotide sequence ID" value="NZ_OU015584.1"/>
</dbReference>
<evidence type="ECO:0000313" key="1">
    <source>
        <dbReference type="EMBL" id="CAG5086847.1"/>
    </source>
</evidence>
<protein>
    <recommendedName>
        <fullName evidence="3">Restriction endonuclease</fullName>
    </recommendedName>
</protein>
<dbReference type="Proteomes" id="UP000683507">
    <property type="component" value="Chromosome"/>
</dbReference>
<sequence length="181" mass="20739">MKYSNNDIVKAIRNYAKAYRQLEKIQDEYNCKDNPQPIIRIPKGDQKTGVAGEFYGRLVLAKILEGVSDSDVQIGGNHSEKGFDLIVTRNNQEEYYQVKTVSEYSRTKMTTPLHTATNSGRTINGVLFILLNVDFVSGKFHFIQDMSKLKDKNGKSMATKSLWNLPNIKKFRWNNNDLILE</sequence>
<dbReference type="EMBL" id="OU015584">
    <property type="protein sequence ID" value="CAG5086847.1"/>
    <property type="molecule type" value="Genomic_DNA"/>
</dbReference>
<name>A0A916JQ01_9FLAO</name>